<keyword evidence="2" id="KW-1185">Reference proteome</keyword>
<name>A0A0B0MU69_GOSAR</name>
<gene>
    <name evidence="1" type="ORF">F383_27989</name>
</gene>
<evidence type="ECO:0000313" key="2">
    <source>
        <dbReference type="Proteomes" id="UP000032142"/>
    </source>
</evidence>
<protein>
    <submittedName>
        <fullName evidence="1">Valine--tRNA ligase</fullName>
    </submittedName>
</protein>
<proteinExistence type="predicted"/>
<evidence type="ECO:0000313" key="1">
    <source>
        <dbReference type="EMBL" id="KHG03902.1"/>
    </source>
</evidence>
<sequence>MESYLHISAMEKISPPSLISLRFYLPKVTAEQIFADVAAEQIFADVIAEQIFADGKSYLHVLAMEQILPLSLTSLKCVADIRRSPCIGNGAELSH</sequence>
<comment type="caution">
    <text evidence="1">The sequence shown here is derived from an EMBL/GenBank/DDBJ whole genome shotgun (WGS) entry which is preliminary data.</text>
</comment>
<organism evidence="1 2">
    <name type="scientific">Gossypium arboreum</name>
    <name type="common">Tree cotton</name>
    <name type="synonym">Gossypium nanking</name>
    <dbReference type="NCBI Taxonomy" id="29729"/>
    <lineage>
        <taxon>Eukaryota</taxon>
        <taxon>Viridiplantae</taxon>
        <taxon>Streptophyta</taxon>
        <taxon>Embryophyta</taxon>
        <taxon>Tracheophyta</taxon>
        <taxon>Spermatophyta</taxon>
        <taxon>Magnoliopsida</taxon>
        <taxon>eudicotyledons</taxon>
        <taxon>Gunneridae</taxon>
        <taxon>Pentapetalae</taxon>
        <taxon>rosids</taxon>
        <taxon>malvids</taxon>
        <taxon>Malvales</taxon>
        <taxon>Malvaceae</taxon>
        <taxon>Malvoideae</taxon>
        <taxon>Gossypium</taxon>
    </lineage>
</organism>
<reference evidence="2" key="1">
    <citation type="submission" date="2014-09" db="EMBL/GenBank/DDBJ databases">
        <authorList>
            <person name="Mudge J."/>
            <person name="Ramaraj T."/>
            <person name="Lindquist I.E."/>
            <person name="Bharti A.K."/>
            <person name="Sundararajan A."/>
            <person name="Cameron C.T."/>
            <person name="Woodward J.E."/>
            <person name="May G.D."/>
            <person name="Brubaker C."/>
            <person name="Broadhvest J."/>
            <person name="Wilkins T.A."/>
        </authorList>
    </citation>
    <scope>NUCLEOTIDE SEQUENCE</scope>
    <source>
        <strain evidence="2">cv. AKA8401</strain>
    </source>
</reference>
<dbReference type="AlphaFoldDB" id="A0A0B0MU69"/>
<dbReference type="Proteomes" id="UP000032142">
    <property type="component" value="Unassembled WGS sequence"/>
</dbReference>
<accession>A0A0B0MU69</accession>
<keyword evidence="1" id="KW-0436">Ligase</keyword>
<dbReference type="GO" id="GO:0016874">
    <property type="term" value="F:ligase activity"/>
    <property type="evidence" value="ECO:0007669"/>
    <property type="project" value="UniProtKB-KW"/>
</dbReference>
<dbReference type="EMBL" id="JRRC01396727">
    <property type="protein sequence ID" value="KHG03902.1"/>
    <property type="molecule type" value="Genomic_DNA"/>
</dbReference>